<evidence type="ECO:0000256" key="4">
    <source>
        <dbReference type="SAM" id="MobiDB-lite"/>
    </source>
</evidence>
<dbReference type="SMART" id="SM00248">
    <property type="entry name" value="ANK"/>
    <property type="match status" value="3"/>
</dbReference>
<feature type="compositionally biased region" description="Acidic residues" evidence="4">
    <location>
        <begin position="396"/>
        <end position="429"/>
    </location>
</feature>
<keyword evidence="1" id="KW-0677">Repeat</keyword>
<keyword evidence="6" id="KW-1185">Reference proteome</keyword>
<dbReference type="OrthoDB" id="4836684at2759"/>
<dbReference type="PANTHER" id="PTHR24198">
    <property type="entry name" value="ANKYRIN REPEAT AND PROTEIN KINASE DOMAIN-CONTAINING PROTEIN"/>
    <property type="match status" value="1"/>
</dbReference>
<dbReference type="PROSITE" id="PS50297">
    <property type="entry name" value="ANK_REP_REGION"/>
    <property type="match status" value="3"/>
</dbReference>
<protein>
    <submittedName>
        <fullName evidence="5">Ankyrin unc44</fullName>
    </submittedName>
</protein>
<evidence type="ECO:0000256" key="2">
    <source>
        <dbReference type="ARBA" id="ARBA00023043"/>
    </source>
</evidence>
<feature type="region of interest" description="Disordered" evidence="4">
    <location>
        <begin position="367"/>
        <end position="430"/>
    </location>
</feature>
<dbReference type="GeneID" id="62166831"/>
<sequence>MEIGRYVDFEGTHYPLGALARVNRQLHEIFRGELYRAAVRDEMSDITFDAAADGNLDTLKVAAEFGADFDTIYDAETTQEISDVWYDSEALNRLAGYDSDDSDDDNDIGPPKWAAFATPLCMAAFNGHYDVVKWLLARGVNINTPGRFVCDCTSVEFDMAGNQENAEHPLCIYPAWTPLHFANCGGQTSVARLLLSAGADENLVRTTDSPDYPAVILSKFDGDTLTGAVGIAMNDPHGEIAADVNHLPVRLIHDAAASGDESLVKELVTNRGQDVDTPDGSGATPLYYAIMSAEHATVKQLLSLGADPTRPLSGRGTPPFTISAALLGEDTVVNVPAEAYFNALDYAVNNDFISNNIKDKIAVNFDAGEEDEDEEHEEHEEHGEHQCCPCHHEHHDDDDDDDDSDSSDDDDDRDDDDGDRHDDDDEEENYPCAKVILDHGGASWVDTDPFAATEGIAYPHSSLKLLQYWTSTYVDKDDKENMGMNVCRLLPSFVRSTAEHAGPKRRDLTESEMQISFLLALINPHFSAKDMDRFLISTCSIFSLYLPVDETEFPRFLRTFGRRDLRLDDKEIRELTSLSKQPRFHNFALCFLMWFAPLWPHTEELLNKVNWLLQQNGGMPVSVTRLNLVDATPLHTYLRRVEATYHNEHQNRLLPQYFIRTMQVAERTGPNGPKDMEHICHIVNALGRNGGWLPLKNGKGKDIPKVVELFADLPHLVKHGLGKRTKQSMPRGLISKLPGL</sequence>
<dbReference type="AlphaFoldDB" id="A0A9P6LFP9"/>
<dbReference type="Gene3D" id="1.25.40.20">
    <property type="entry name" value="Ankyrin repeat-containing domain"/>
    <property type="match status" value="2"/>
</dbReference>
<comment type="caution">
    <text evidence="5">The sequence shown here is derived from an EMBL/GenBank/DDBJ whole genome shotgun (WGS) entry which is preliminary data.</text>
</comment>
<evidence type="ECO:0000256" key="3">
    <source>
        <dbReference type="PROSITE-ProRule" id="PRU00023"/>
    </source>
</evidence>
<feature type="repeat" description="ANK" evidence="3">
    <location>
        <begin position="281"/>
        <end position="307"/>
    </location>
</feature>
<feature type="compositionally biased region" description="Basic and acidic residues" evidence="4">
    <location>
        <begin position="379"/>
        <end position="395"/>
    </location>
</feature>
<organism evidence="5 6">
    <name type="scientific">Colletotrichum karsti</name>
    <dbReference type="NCBI Taxonomy" id="1095194"/>
    <lineage>
        <taxon>Eukaryota</taxon>
        <taxon>Fungi</taxon>
        <taxon>Dikarya</taxon>
        <taxon>Ascomycota</taxon>
        <taxon>Pezizomycotina</taxon>
        <taxon>Sordariomycetes</taxon>
        <taxon>Hypocreomycetidae</taxon>
        <taxon>Glomerellales</taxon>
        <taxon>Glomerellaceae</taxon>
        <taxon>Colletotrichum</taxon>
        <taxon>Colletotrichum boninense species complex</taxon>
    </lineage>
</organism>
<feature type="compositionally biased region" description="Acidic residues" evidence="4">
    <location>
        <begin position="367"/>
        <end position="378"/>
    </location>
</feature>
<dbReference type="Pfam" id="PF12796">
    <property type="entry name" value="Ank_2"/>
    <property type="match status" value="2"/>
</dbReference>
<evidence type="ECO:0000313" key="5">
    <source>
        <dbReference type="EMBL" id="KAF9871396.1"/>
    </source>
</evidence>
<feature type="repeat" description="ANK" evidence="3">
    <location>
        <begin position="174"/>
        <end position="206"/>
    </location>
</feature>
<accession>A0A9P6LFP9</accession>
<gene>
    <name evidence="5" type="ORF">CkaCkLH20_11043</name>
</gene>
<evidence type="ECO:0000313" key="6">
    <source>
        <dbReference type="Proteomes" id="UP000781932"/>
    </source>
</evidence>
<dbReference type="PROSITE" id="PS50088">
    <property type="entry name" value="ANK_REPEAT"/>
    <property type="match status" value="3"/>
</dbReference>
<dbReference type="RefSeq" id="XP_038740857.1">
    <property type="nucleotide sequence ID" value="XM_038893757.1"/>
</dbReference>
<dbReference type="SUPFAM" id="SSF48403">
    <property type="entry name" value="Ankyrin repeat"/>
    <property type="match status" value="1"/>
</dbReference>
<dbReference type="Proteomes" id="UP000781932">
    <property type="component" value="Unassembled WGS sequence"/>
</dbReference>
<dbReference type="InterPro" id="IPR036770">
    <property type="entry name" value="Ankyrin_rpt-contain_sf"/>
</dbReference>
<dbReference type="PANTHER" id="PTHR24198:SF165">
    <property type="entry name" value="ANKYRIN REPEAT-CONTAINING PROTEIN-RELATED"/>
    <property type="match status" value="1"/>
</dbReference>
<proteinExistence type="predicted"/>
<dbReference type="InterPro" id="IPR002110">
    <property type="entry name" value="Ankyrin_rpt"/>
</dbReference>
<dbReference type="EMBL" id="JAATWM020000045">
    <property type="protein sequence ID" value="KAF9871396.1"/>
    <property type="molecule type" value="Genomic_DNA"/>
</dbReference>
<keyword evidence="2 3" id="KW-0040">ANK repeat</keyword>
<reference evidence="5" key="1">
    <citation type="submission" date="2020-03" db="EMBL/GenBank/DDBJ databases">
        <authorList>
            <person name="He L."/>
        </authorList>
    </citation>
    <scope>NUCLEOTIDE SEQUENCE</scope>
    <source>
        <strain evidence="5">CkLH20</strain>
    </source>
</reference>
<evidence type="ECO:0000256" key="1">
    <source>
        <dbReference type="ARBA" id="ARBA00022737"/>
    </source>
</evidence>
<name>A0A9P6LFP9_9PEZI</name>
<reference evidence="5" key="2">
    <citation type="submission" date="2020-11" db="EMBL/GenBank/DDBJ databases">
        <title>Whole genome sequencing of Colletotrichum sp.</title>
        <authorList>
            <person name="Li H."/>
        </authorList>
    </citation>
    <scope>NUCLEOTIDE SEQUENCE</scope>
    <source>
        <strain evidence="5">CkLH20</strain>
    </source>
</reference>
<feature type="repeat" description="ANK" evidence="3">
    <location>
        <begin position="115"/>
        <end position="147"/>
    </location>
</feature>